<evidence type="ECO:0000313" key="1">
    <source>
        <dbReference type="EMBL" id="OAF71381.1"/>
    </source>
</evidence>
<protein>
    <submittedName>
        <fullName evidence="1">Uncharacterized protein</fullName>
    </submittedName>
</protein>
<sequence>MHALDESIVVDCKIYDEVLNIFATTINDIKKSVINTNQEYFRLHYAYNAFFLTDVYLYPFANPIIVYSPKNHIKANFKTDLDNIQCQWSCDNKCSESIGSSISDTGSNCDIKQTFEFCHNLVKQQGCVLDLNSFDKFNNINKHAYLLLSVSVSWPINHQLMKSKLYTSIKSIINSPQQFHTFIYRPKNYQKTCNFEFDLIIDHQLKKQYILYQVIHGSSPILTKLITEANQSGMFKILTNIVQWDSHLISCEVTQIINGIEILYDYGRQVQYIFNNLLKKDYPIVKNCIIKYYNTSISFSQIYFYCDAIIADYTQVNYKLNNIDLNIPYEDTLPIIIPIINFENEKYIYIEVNLCHTFKLICSLTKQKIWAKKTDETFIWNTISQCSKSIFDSNLPQEIIYAILSTYLVNHRFRKNIKKEEIEIIKSCLRVALSIFRFEIAEKMNIMILHRKIILYFCRKNVTETPIMIGLT</sequence>
<name>A0A177BCY1_9BILA</name>
<reference evidence="1 2" key="1">
    <citation type="submission" date="2016-04" db="EMBL/GenBank/DDBJ databases">
        <title>The genome of Intoshia linei affirms orthonectids as highly simplified spiralians.</title>
        <authorList>
            <person name="Mikhailov K.V."/>
            <person name="Slusarev G.S."/>
            <person name="Nikitin M.A."/>
            <person name="Logacheva M.D."/>
            <person name="Penin A."/>
            <person name="Aleoshin V."/>
            <person name="Panchin Y.V."/>
        </authorList>
    </citation>
    <scope>NUCLEOTIDE SEQUENCE [LARGE SCALE GENOMIC DNA]</scope>
    <source>
        <strain evidence="1">Intl2013</strain>
        <tissue evidence="1">Whole animal</tissue>
    </source>
</reference>
<gene>
    <name evidence="1" type="ORF">A3Q56_00854</name>
</gene>
<dbReference type="Proteomes" id="UP000078046">
    <property type="component" value="Unassembled WGS sequence"/>
</dbReference>
<dbReference type="EMBL" id="LWCA01000056">
    <property type="protein sequence ID" value="OAF71381.1"/>
    <property type="molecule type" value="Genomic_DNA"/>
</dbReference>
<proteinExistence type="predicted"/>
<keyword evidence="2" id="KW-1185">Reference proteome</keyword>
<dbReference type="AlphaFoldDB" id="A0A177BCY1"/>
<organism evidence="1 2">
    <name type="scientific">Intoshia linei</name>
    <dbReference type="NCBI Taxonomy" id="1819745"/>
    <lineage>
        <taxon>Eukaryota</taxon>
        <taxon>Metazoa</taxon>
        <taxon>Spiralia</taxon>
        <taxon>Lophotrochozoa</taxon>
        <taxon>Mesozoa</taxon>
        <taxon>Orthonectida</taxon>
        <taxon>Rhopaluridae</taxon>
        <taxon>Intoshia</taxon>
    </lineage>
</organism>
<evidence type="ECO:0000313" key="2">
    <source>
        <dbReference type="Proteomes" id="UP000078046"/>
    </source>
</evidence>
<accession>A0A177BCY1</accession>
<comment type="caution">
    <text evidence="1">The sequence shown here is derived from an EMBL/GenBank/DDBJ whole genome shotgun (WGS) entry which is preliminary data.</text>
</comment>